<sequence>MGKYRIDPRNIVAGLADDAECFATDRITVDGRPVGYMYRDDSGWNFFAGDEDQAYVDNPDNIGLFTLNDIANYDHTVRPYLHAPPGTAWLREGNQFVKDSQGAPTEPAQPATGLQPEFPVAQGVFKITDDWSIDLPQPMNRRFEDDALVLWRPGLTAWITVWGNPKLDSPTIRLSKIKQMSSPRRYDEKEWTNGGLIYYTYRLNENPDQSKPAALYGDVIGIAGHIQIAAFFDHEASLAPATVLVGRISSHGPSRRSALTSDN</sequence>
<dbReference type="RefSeq" id="WP_065145175.1">
    <property type="nucleotide sequence ID" value="NZ_LZLS01000156.1"/>
</dbReference>
<gene>
    <name evidence="2" type="ORF">A5634_03510</name>
</gene>
<evidence type="ECO:0000313" key="2">
    <source>
        <dbReference type="EMBL" id="OBK24405.1"/>
    </source>
</evidence>
<evidence type="ECO:0000259" key="1">
    <source>
        <dbReference type="Pfam" id="PF09951"/>
    </source>
</evidence>
<evidence type="ECO:0000313" key="3">
    <source>
        <dbReference type="Proteomes" id="UP000093928"/>
    </source>
</evidence>
<name>A0A1A3NSP8_MYCAS</name>
<dbReference type="EMBL" id="LZLS01000156">
    <property type="protein sequence ID" value="OBK24405.1"/>
    <property type="molecule type" value="Genomic_DNA"/>
</dbReference>
<dbReference type="InterPro" id="IPR018689">
    <property type="entry name" value="Imm33_dom"/>
</dbReference>
<accession>A0A1A3NSP8</accession>
<dbReference type="AlphaFoldDB" id="A0A1A3NSP8"/>
<dbReference type="PANTHER" id="PTHR38743">
    <property type="entry name" value="SIMILAR TO GLYOXYLASE I FAMILY PROTEIN"/>
    <property type="match status" value="1"/>
</dbReference>
<organism evidence="2 3">
    <name type="scientific">Mycobacterium asiaticum</name>
    <dbReference type="NCBI Taxonomy" id="1790"/>
    <lineage>
        <taxon>Bacteria</taxon>
        <taxon>Bacillati</taxon>
        <taxon>Actinomycetota</taxon>
        <taxon>Actinomycetes</taxon>
        <taxon>Mycobacteriales</taxon>
        <taxon>Mycobacteriaceae</taxon>
        <taxon>Mycobacterium</taxon>
    </lineage>
</organism>
<comment type="caution">
    <text evidence="2">The sequence shown here is derived from an EMBL/GenBank/DDBJ whole genome shotgun (WGS) entry which is preliminary data.</text>
</comment>
<reference evidence="2 3" key="1">
    <citation type="submission" date="2016-06" db="EMBL/GenBank/DDBJ databases">
        <authorList>
            <person name="Kjaerup R.B."/>
            <person name="Dalgaard T.S."/>
            <person name="Juul-Madsen H.R."/>
        </authorList>
    </citation>
    <scope>NUCLEOTIDE SEQUENCE [LARGE SCALE GENOMIC DNA]</scope>
    <source>
        <strain evidence="2 3">1165133.8</strain>
    </source>
</reference>
<feature type="domain" description="Immunity protein Imm33" evidence="1">
    <location>
        <begin position="21"/>
        <end position="94"/>
    </location>
</feature>
<dbReference type="PANTHER" id="PTHR38743:SF2">
    <property type="entry name" value="DUF2185 DOMAIN-CONTAINING PROTEIN"/>
    <property type="match status" value="1"/>
</dbReference>
<dbReference type="Pfam" id="PF09951">
    <property type="entry name" value="Imm33"/>
    <property type="match status" value="1"/>
</dbReference>
<dbReference type="OrthoDB" id="4827574at2"/>
<proteinExistence type="predicted"/>
<protein>
    <recommendedName>
        <fullName evidence="1">Immunity protein Imm33 domain-containing protein</fullName>
    </recommendedName>
</protein>
<dbReference type="Proteomes" id="UP000093928">
    <property type="component" value="Unassembled WGS sequence"/>
</dbReference>